<evidence type="ECO:0000313" key="2">
    <source>
        <dbReference type="Proteomes" id="UP000202031"/>
    </source>
</evidence>
<evidence type="ECO:0000313" key="1">
    <source>
        <dbReference type="EMBL" id="ARQ97200.1"/>
    </source>
</evidence>
<dbReference type="GeneID" id="46920915"/>
<reference evidence="2" key="1">
    <citation type="journal article" date="2017" name="Genome Biol. Evol.">
        <title>Comparative Genomic Analysis Identifies a Campylobacter Clade Deficient in Selenium Metabolism.</title>
        <authorList>
            <person name="Miller W.G."/>
            <person name="Yee E."/>
            <person name="Lopes B.S."/>
            <person name="Chapman M.H."/>
            <person name="Huynh S."/>
            <person name="Bono J.L."/>
            <person name="Parker C.T."/>
            <person name="Strachan N.J.C."/>
            <person name="Forbes K.J."/>
        </authorList>
    </citation>
    <scope>NUCLEOTIDE SEQUENCE [LARGE SCALE GENOMIC DNA]</scope>
    <source>
        <strain evidence="2">NCTC 13004</strain>
    </source>
</reference>
<dbReference type="Proteomes" id="UP000202031">
    <property type="component" value="Chromosome"/>
</dbReference>
<reference evidence="2" key="2">
    <citation type="journal article" date="2017" name="Genome Biol. Evol.">
        <title>Comparative genomic analysis identifies a Campylobacter clade deficient in selenium metabolism.</title>
        <authorList>
            <person name="Miller W.G."/>
            <person name="Yee E."/>
            <person name="Lopes B.S."/>
            <person name="Chapman M.H."/>
            <person name="Huynh S."/>
            <person name="Bono J.L."/>
            <person name="Parker C.T."/>
            <person name="Strachan N.J.C."/>
            <person name="Forbes K.J."/>
        </authorList>
    </citation>
    <scope>NUCLEOTIDE SEQUENCE [LARGE SCALE GENOMIC DNA]</scope>
    <source>
        <strain evidence="2">NCTC 13004</strain>
    </source>
</reference>
<gene>
    <name evidence="1" type="ORF">CLAN_0442</name>
</gene>
<organism evidence="1 2">
    <name type="scientific">Campylobacter lanienae NCTC 13004</name>
    <dbReference type="NCBI Taxonomy" id="1031753"/>
    <lineage>
        <taxon>Bacteria</taxon>
        <taxon>Pseudomonadati</taxon>
        <taxon>Campylobacterota</taxon>
        <taxon>Epsilonproteobacteria</taxon>
        <taxon>Campylobacterales</taxon>
        <taxon>Campylobacteraceae</taxon>
        <taxon>Campylobacter</taxon>
    </lineage>
</organism>
<proteinExistence type="predicted"/>
<accession>A0A1X9SLV0</accession>
<dbReference type="RefSeq" id="WP_096013552.1">
    <property type="nucleotide sequence ID" value="NZ_CP015578.1"/>
</dbReference>
<dbReference type="EMBL" id="CP015578">
    <property type="protein sequence ID" value="ARQ97200.1"/>
    <property type="molecule type" value="Genomic_DNA"/>
</dbReference>
<dbReference type="AlphaFoldDB" id="A0A1X9SLV0"/>
<sequence>MLSAMDRLIIIFEKSKLSMSKFATILGKDRRTLLSWIENKDTKSLNDDIKSTICSYFRYYKDIWDCDESEFYRYINELDDSSLRIIDDGYESLLKYIYENENEGSLILHPTFPNPAYRDFVIQSIYNDFDSQEAAKYRQKRGLKMRAHSFGASEWYSVKSLLEFCFANIGNFYTKEQKIQILELMIVTFRDNLNKSIYFFDSYDKKIYGLDMFYLSLNIKEKKMFLKLPLETTILEIKNSDLVNKIHTHYTHAKKCPTHIDPKDAVMVMELILESIKDNDDLMKTCAKIDKFTSYGKIFTKVISRS</sequence>
<dbReference type="KEGG" id="clx:CLAN_0442"/>
<protein>
    <submittedName>
        <fullName evidence="1">Uncharacterized protein</fullName>
    </submittedName>
</protein>
<name>A0A1X9SLV0_9BACT</name>